<evidence type="ECO:0000256" key="1">
    <source>
        <dbReference type="ARBA" id="ARBA00008520"/>
    </source>
</evidence>
<dbReference type="Pfam" id="PF13416">
    <property type="entry name" value="SBP_bac_8"/>
    <property type="match status" value="1"/>
</dbReference>
<evidence type="ECO:0000256" key="7">
    <source>
        <dbReference type="ARBA" id="ARBA00023288"/>
    </source>
</evidence>
<protein>
    <submittedName>
        <fullName evidence="9">ABC transporter substrate-binding protein</fullName>
    </submittedName>
</protein>
<reference evidence="9" key="2">
    <citation type="submission" date="2021-04" db="EMBL/GenBank/DDBJ databases">
        <authorList>
            <person name="Gilroy R."/>
        </authorList>
    </citation>
    <scope>NUCLEOTIDE SEQUENCE</scope>
    <source>
        <strain evidence="9">CHK199-9574</strain>
    </source>
</reference>
<dbReference type="PROSITE" id="PS51257">
    <property type="entry name" value="PROKAR_LIPOPROTEIN"/>
    <property type="match status" value="1"/>
</dbReference>
<accession>A0A9D1Z932</accession>
<reference evidence="9" key="1">
    <citation type="journal article" date="2021" name="PeerJ">
        <title>Extensive microbial diversity within the chicken gut microbiome revealed by metagenomics and culture.</title>
        <authorList>
            <person name="Gilroy R."/>
            <person name="Ravi A."/>
            <person name="Getino M."/>
            <person name="Pursley I."/>
            <person name="Horton D.L."/>
            <person name="Alikhan N.F."/>
            <person name="Baker D."/>
            <person name="Gharbi K."/>
            <person name="Hall N."/>
            <person name="Watson M."/>
            <person name="Adriaenssens E.M."/>
            <person name="Foster-Nyarko E."/>
            <person name="Jarju S."/>
            <person name="Secka A."/>
            <person name="Antonio M."/>
            <person name="Oren A."/>
            <person name="Chaudhuri R.R."/>
            <person name="La Ragione R."/>
            <person name="Hildebrand F."/>
            <person name="Pallen M.J."/>
        </authorList>
    </citation>
    <scope>NUCLEOTIDE SEQUENCE</scope>
    <source>
        <strain evidence="9">CHK199-9574</strain>
    </source>
</reference>
<dbReference type="InterPro" id="IPR006061">
    <property type="entry name" value="SBP_1_CS"/>
</dbReference>
<gene>
    <name evidence="9" type="ORF">H9728_05695</name>
</gene>
<organism evidence="9 10">
    <name type="scientific">Candidatus Borkfalkia excrementavium</name>
    <dbReference type="NCBI Taxonomy" id="2838505"/>
    <lineage>
        <taxon>Bacteria</taxon>
        <taxon>Bacillati</taxon>
        <taxon>Bacillota</taxon>
        <taxon>Clostridia</taxon>
        <taxon>Christensenellales</taxon>
        <taxon>Christensenellaceae</taxon>
        <taxon>Candidatus Borkfalkia</taxon>
    </lineage>
</organism>
<dbReference type="EMBL" id="DXCO01000037">
    <property type="protein sequence ID" value="HIY78519.1"/>
    <property type="molecule type" value="Genomic_DNA"/>
</dbReference>
<dbReference type="PANTHER" id="PTHR43649">
    <property type="entry name" value="ARABINOSE-BINDING PROTEIN-RELATED"/>
    <property type="match status" value="1"/>
</dbReference>
<evidence type="ECO:0000256" key="2">
    <source>
        <dbReference type="ARBA" id="ARBA00022448"/>
    </source>
</evidence>
<dbReference type="AlphaFoldDB" id="A0A9D1Z932"/>
<dbReference type="Gene3D" id="3.40.190.10">
    <property type="entry name" value="Periplasmic binding protein-like II"/>
    <property type="match status" value="1"/>
</dbReference>
<dbReference type="PANTHER" id="PTHR43649:SF33">
    <property type="entry name" value="POLYGALACTURONAN_RHAMNOGALACTURONAN-BINDING PROTEIN YTCQ"/>
    <property type="match status" value="1"/>
</dbReference>
<feature type="signal peptide" evidence="8">
    <location>
        <begin position="1"/>
        <end position="24"/>
    </location>
</feature>
<evidence type="ECO:0000256" key="5">
    <source>
        <dbReference type="ARBA" id="ARBA00023136"/>
    </source>
</evidence>
<keyword evidence="3" id="KW-1003">Cell membrane</keyword>
<name>A0A9D1Z932_9FIRM</name>
<keyword evidence="4 8" id="KW-0732">Signal</keyword>
<keyword evidence="7" id="KW-0449">Lipoprotein</keyword>
<feature type="chain" id="PRO_5038845052" evidence="8">
    <location>
        <begin position="25"/>
        <end position="540"/>
    </location>
</feature>
<comment type="caution">
    <text evidence="9">The sequence shown here is derived from an EMBL/GenBank/DDBJ whole genome shotgun (WGS) entry which is preliminary data.</text>
</comment>
<keyword evidence="5" id="KW-0472">Membrane</keyword>
<sequence length="540" mass="60432">MKKLLGLFLSAILCLGSIGFVGCAQKSSSSGVIIDPTKEVINISLFSAGFGTQWLTDLLNDYNATLTGKYQFNRIAENTDSIDTITDQINAGIRKADIYFNDTSDFQRLMRIDGMLLDLTSVWEAKPDGTETTVRDKILDSETFEQAYTYDGKIYGIPFSQGLSGIIYDHDLFEDANLLAKDSSTENGLTKGTDGIEGTFDDGLPETMDEFIELCDTIKGRNYWPFLYTDTVGGGITTPVMEIIVGMYEGLESYTATITYDGTYTSPSTGVKTQIIPSEGYKAYQIGEGRVKAVEFLNDVLLNENYYDSSLQGINHTASEEYFLYSHSAGRTRVAMTLNGCWWENEARDAFATDARRNGAKWGYGKRDFRFMPIPQIEGQSETMNGKYVFSTNADGSVFALRSSDEEKNQAIIDFLTYFASDEGLSYFARETGSMPAYKFTLATDDYNNMTPFSRNQYDILMNANTVILRPNLIEQLTPINYLTTNAPTRWSVVINGFEYELAYDAIVRTSASQYLSALTSKYDADSWQEIYSQVEDILQ</sequence>
<comment type="similarity">
    <text evidence="1">Belongs to the bacterial solute-binding protein 1 family.</text>
</comment>
<evidence type="ECO:0000313" key="10">
    <source>
        <dbReference type="Proteomes" id="UP000824135"/>
    </source>
</evidence>
<dbReference type="GO" id="GO:0055085">
    <property type="term" value="P:transmembrane transport"/>
    <property type="evidence" value="ECO:0007669"/>
    <property type="project" value="InterPro"/>
</dbReference>
<evidence type="ECO:0000313" key="9">
    <source>
        <dbReference type="EMBL" id="HIY78519.1"/>
    </source>
</evidence>
<dbReference type="Proteomes" id="UP000824135">
    <property type="component" value="Unassembled WGS sequence"/>
</dbReference>
<dbReference type="InterPro" id="IPR006059">
    <property type="entry name" value="SBP"/>
</dbReference>
<evidence type="ECO:0000256" key="4">
    <source>
        <dbReference type="ARBA" id="ARBA00022729"/>
    </source>
</evidence>
<evidence type="ECO:0000256" key="3">
    <source>
        <dbReference type="ARBA" id="ARBA00022475"/>
    </source>
</evidence>
<dbReference type="InterPro" id="IPR050490">
    <property type="entry name" value="Bact_solute-bd_prot1"/>
</dbReference>
<evidence type="ECO:0000256" key="8">
    <source>
        <dbReference type="SAM" id="SignalP"/>
    </source>
</evidence>
<dbReference type="PROSITE" id="PS01037">
    <property type="entry name" value="SBP_BACTERIAL_1"/>
    <property type="match status" value="1"/>
</dbReference>
<keyword evidence="2" id="KW-0813">Transport</keyword>
<proteinExistence type="inferred from homology"/>
<keyword evidence="6" id="KW-0564">Palmitate</keyword>
<evidence type="ECO:0000256" key="6">
    <source>
        <dbReference type="ARBA" id="ARBA00023139"/>
    </source>
</evidence>
<dbReference type="SUPFAM" id="SSF53850">
    <property type="entry name" value="Periplasmic binding protein-like II"/>
    <property type="match status" value="1"/>
</dbReference>